<feature type="non-terminal residue" evidence="7">
    <location>
        <position position="932"/>
    </location>
</feature>
<comment type="subcellular location">
    <subcellularLocation>
        <location evidence="1">Membrane</location>
        <topology evidence="1">Single-pass membrane protein</topology>
    </subcellularLocation>
</comment>
<protein>
    <recommendedName>
        <fullName evidence="9">POTRA domain-containing protein</fullName>
    </recommendedName>
</protein>
<dbReference type="Pfam" id="PF04357">
    <property type="entry name" value="TamB"/>
    <property type="match status" value="1"/>
</dbReference>
<dbReference type="PANTHER" id="PTHR36985:SF1">
    <property type="entry name" value="TRANSLOCATION AND ASSEMBLY MODULE SUBUNIT TAMB"/>
    <property type="match status" value="1"/>
</dbReference>
<sequence length="932" mass="100769">DLAYKDLWVRLKGIYTDATNEIIASANYKLSSNYLQLPNWLQCPLQGDSELKGSIENPSLKGNLSCPLSISFAGIEEQYFKDFELVYELSPFHPKSVLAVKSLVAANETISAEMVEELRLEGLDLRGGVDLKIRSLKFEDIQLNDLKMAISLGGRLENPRINYTASLEKLINGDSLTISDLHSTGTVQNGVLAFSIDQEGSQGKILRGSGEIKLVGEKGPEIHNSKFYLIKYPLPFGNPQTFIEAELALSGPLNIEKLTVAGRGKVFIDSQQSDDPLELILNVNKAKADLSLTNSDKKLVAMLKISDLGSNARGDLDLKIAGQSFGNVISPKTCLDVGGELNYVFNISAPLYGDGRVNLYKLSAGCDQNALRVEMPLSLAIKKGDVSIANVKINSNQATLEVSGTVSLNEGFNLEANGSLSLDTLLPLVPFLDDLGGNVDLKLSVVGALQAPGLHGDAVLKSGRFSIASKGINASMIDGNLVLEGDRISIKKLSGELNSGDFAIDGYLIPMDLKRSVVNLHFDKIVLEPVEALLLIISGKLDAGIKDSGRPLLEGVLNIDSAQYQKNIDIKGLLGMLTSTIFGRKEAFQATARKFPDLDLKLQVNARRNIYVFTNWFGAELKTDLSVDGPISAPNLTGGFSTISGWLGFRNRRFIITSGSVNFIPPSTEPYLDLVAETKLYSSTGNPVSVVLEAKGLLRQPTIEFSSDQGLSPQDIFTLLATGQGASNTTVVDSVGRDLEKGSGLAISSVIPFLPLPGFFDDLTRIDNFYFEPELDPATGLVEPVAIATKNLGDQFTAVGKMGLGERRSVSRASIIYDLTPRLNIAGIFEAGNPEENASLGVDLSYTVFSRLGRAVKIKFEGNEQLSDADLMKRLSLNESVSIQRDDIPEIVSKIRDIYLKAGFRAAEARISCKGESGYCTAVNMHIKEGPI</sequence>
<proteinExistence type="predicted"/>
<dbReference type="GO" id="GO:0009306">
    <property type="term" value="P:protein secretion"/>
    <property type="evidence" value="ECO:0007669"/>
    <property type="project" value="InterPro"/>
</dbReference>
<feature type="non-terminal residue" evidence="7">
    <location>
        <position position="1"/>
    </location>
</feature>
<evidence type="ECO:0000256" key="3">
    <source>
        <dbReference type="ARBA" id="ARBA00022989"/>
    </source>
</evidence>
<evidence type="ECO:0000313" key="8">
    <source>
        <dbReference type="Proteomes" id="UP000524246"/>
    </source>
</evidence>
<dbReference type="PANTHER" id="PTHR36985">
    <property type="entry name" value="TRANSLOCATION AND ASSEMBLY MODULE SUBUNIT TAMB"/>
    <property type="match status" value="1"/>
</dbReference>
<name>A0A7X9IKM5_9DELT</name>
<comment type="caution">
    <text evidence="7">The sequence shown here is derived from an EMBL/GenBank/DDBJ whole genome shotgun (WGS) entry which is preliminary data.</text>
</comment>
<dbReference type="Gene3D" id="3.10.20.310">
    <property type="entry name" value="membrane protein fhac"/>
    <property type="match status" value="1"/>
</dbReference>
<evidence type="ECO:0000256" key="2">
    <source>
        <dbReference type="ARBA" id="ARBA00022692"/>
    </source>
</evidence>
<gene>
    <name evidence="7" type="ORF">GYA55_09345</name>
</gene>
<dbReference type="GO" id="GO:0019867">
    <property type="term" value="C:outer membrane"/>
    <property type="evidence" value="ECO:0007669"/>
    <property type="project" value="InterPro"/>
</dbReference>
<dbReference type="AlphaFoldDB" id="A0A7X9IKM5"/>
<evidence type="ECO:0000259" key="5">
    <source>
        <dbReference type="Pfam" id="PF04357"/>
    </source>
</evidence>
<dbReference type="GO" id="GO:0005886">
    <property type="term" value="C:plasma membrane"/>
    <property type="evidence" value="ECO:0007669"/>
    <property type="project" value="InterPro"/>
</dbReference>
<dbReference type="Proteomes" id="UP000524246">
    <property type="component" value="Unassembled WGS sequence"/>
</dbReference>
<dbReference type="Pfam" id="PF07244">
    <property type="entry name" value="POTRA"/>
    <property type="match status" value="1"/>
</dbReference>
<evidence type="ECO:0000256" key="1">
    <source>
        <dbReference type="ARBA" id="ARBA00004167"/>
    </source>
</evidence>
<reference evidence="7 8" key="1">
    <citation type="journal article" date="2020" name="Biotechnol. Biofuels">
        <title>New insights from the biogas microbiome by comprehensive genome-resolved metagenomics of nearly 1600 species originating from multiple anaerobic digesters.</title>
        <authorList>
            <person name="Campanaro S."/>
            <person name="Treu L."/>
            <person name="Rodriguez-R L.M."/>
            <person name="Kovalovszki A."/>
            <person name="Ziels R.M."/>
            <person name="Maus I."/>
            <person name="Zhu X."/>
            <person name="Kougias P.G."/>
            <person name="Basile A."/>
            <person name="Luo G."/>
            <person name="Schluter A."/>
            <person name="Konstantinidis K.T."/>
            <person name="Angelidaki I."/>
        </authorList>
    </citation>
    <scope>NUCLEOTIDE SEQUENCE [LARGE SCALE GENOMIC DNA]</scope>
    <source>
        <strain evidence="7">AS27yjCOA_65</strain>
    </source>
</reference>
<accession>A0A7X9IKM5</accession>
<keyword evidence="4" id="KW-0472">Membrane</keyword>
<evidence type="ECO:0000313" key="7">
    <source>
        <dbReference type="EMBL" id="NMC63357.1"/>
    </source>
</evidence>
<dbReference type="EMBL" id="JAAZON010000421">
    <property type="protein sequence ID" value="NMC63357.1"/>
    <property type="molecule type" value="Genomic_DNA"/>
</dbReference>
<organism evidence="7 8">
    <name type="scientific">SAR324 cluster bacterium</name>
    <dbReference type="NCBI Taxonomy" id="2024889"/>
    <lineage>
        <taxon>Bacteria</taxon>
        <taxon>Deltaproteobacteria</taxon>
        <taxon>SAR324 cluster</taxon>
    </lineage>
</organism>
<evidence type="ECO:0000259" key="6">
    <source>
        <dbReference type="Pfam" id="PF07244"/>
    </source>
</evidence>
<evidence type="ECO:0008006" key="9">
    <source>
        <dbReference type="Google" id="ProtNLM"/>
    </source>
</evidence>
<keyword evidence="2" id="KW-0812">Transmembrane</keyword>
<evidence type="ECO:0000256" key="4">
    <source>
        <dbReference type="ARBA" id="ARBA00023136"/>
    </source>
</evidence>
<feature type="domain" description="Translocation and assembly module TamB C-terminal" evidence="5">
    <location>
        <begin position="499"/>
        <end position="847"/>
    </location>
</feature>
<keyword evidence="3" id="KW-1133">Transmembrane helix</keyword>
<dbReference type="InterPro" id="IPR007452">
    <property type="entry name" value="TamB_C"/>
</dbReference>
<dbReference type="InterPro" id="IPR010827">
    <property type="entry name" value="BamA/TamA_POTRA"/>
</dbReference>
<feature type="domain" description="POTRA" evidence="6">
    <location>
        <begin position="857"/>
        <end position="930"/>
    </location>
</feature>